<organism evidence="1">
    <name type="scientific">Arundo donax</name>
    <name type="common">Giant reed</name>
    <name type="synonym">Donax arundinaceus</name>
    <dbReference type="NCBI Taxonomy" id="35708"/>
    <lineage>
        <taxon>Eukaryota</taxon>
        <taxon>Viridiplantae</taxon>
        <taxon>Streptophyta</taxon>
        <taxon>Embryophyta</taxon>
        <taxon>Tracheophyta</taxon>
        <taxon>Spermatophyta</taxon>
        <taxon>Magnoliopsida</taxon>
        <taxon>Liliopsida</taxon>
        <taxon>Poales</taxon>
        <taxon>Poaceae</taxon>
        <taxon>PACMAD clade</taxon>
        <taxon>Arundinoideae</taxon>
        <taxon>Arundineae</taxon>
        <taxon>Arundo</taxon>
    </lineage>
</organism>
<proteinExistence type="predicted"/>
<evidence type="ECO:0000313" key="1">
    <source>
        <dbReference type="EMBL" id="JAD58044.1"/>
    </source>
</evidence>
<reference evidence="1" key="1">
    <citation type="submission" date="2014-09" db="EMBL/GenBank/DDBJ databases">
        <authorList>
            <person name="Magalhaes I.L.F."/>
            <person name="Oliveira U."/>
            <person name="Santos F.R."/>
            <person name="Vidigal T.H.D.A."/>
            <person name="Brescovit A.D."/>
            <person name="Santos A.J."/>
        </authorList>
    </citation>
    <scope>NUCLEOTIDE SEQUENCE</scope>
    <source>
        <tissue evidence="1">Shoot tissue taken approximately 20 cm above the soil surface</tissue>
    </source>
</reference>
<protein>
    <submittedName>
        <fullName evidence="1">Uncharacterized protein</fullName>
    </submittedName>
</protein>
<sequence>MLALVKTFNNHSE</sequence>
<name>A0A0A9B237_ARUDO</name>
<accession>A0A0A9B237</accession>
<dbReference type="EMBL" id="GBRH01239851">
    <property type="protein sequence ID" value="JAD58044.1"/>
    <property type="molecule type" value="Transcribed_RNA"/>
</dbReference>
<reference evidence="1" key="2">
    <citation type="journal article" date="2015" name="Data Brief">
        <title>Shoot transcriptome of the giant reed, Arundo donax.</title>
        <authorList>
            <person name="Barrero R.A."/>
            <person name="Guerrero F.D."/>
            <person name="Moolhuijzen P."/>
            <person name="Goolsby J.A."/>
            <person name="Tidwell J."/>
            <person name="Bellgard S.E."/>
            <person name="Bellgard M.I."/>
        </authorList>
    </citation>
    <scope>NUCLEOTIDE SEQUENCE</scope>
    <source>
        <tissue evidence="1">Shoot tissue taken approximately 20 cm above the soil surface</tissue>
    </source>
</reference>